<dbReference type="Pfam" id="PF10551">
    <property type="entry name" value="MULE"/>
    <property type="match status" value="1"/>
</dbReference>
<evidence type="ECO:0008006" key="6">
    <source>
        <dbReference type="Google" id="ProtNLM"/>
    </source>
</evidence>
<dbReference type="InterPro" id="IPR018289">
    <property type="entry name" value="MULE_transposase_dom"/>
</dbReference>
<sequence length="408" mass="47096">MSNNEEASGSECYPHVESSDSEIEEPSAGSEIESSDSSDSEDDMDDINSEHEPEFTCYVDVFCRKNYLPKCDDKQKPRTNQHFTTLKDAYKFYWAYGRICGFDVRKSTEKSVRKGNFKAKYIKCNRGGSPYQNRSKLLDENGVEGTQRRRKTTSRRFNCQALIIIKPTGPKGFVVMSFIEEHNHPLATGDAKVFLRCYMNLSVAKQDFIMDCSRANIGATRSHTLAKELHGSYEDIGATVTDFKNFSRDVKVRIGDHDAKMILAKFKWKKETSNNTFYYDYKVDKNGHLTGLFWTDAIGQANFDVFSDIVSFDPTFWTNRYNMVFVPFTGVDNHWKNVTFPAGLLTKKNYKKFKWLLLTFKKAMGRILPCVITDQCLAIKKALDKWWSKAKHRLCMWHIMNKLPTKVH</sequence>
<name>A0AAD8IVT2_9APIA</name>
<evidence type="ECO:0000256" key="1">
    <source>
        <dbReference type="SAM" id="MobiDB-lite"/>
    </source>
</evidence>
<dbReference type="Pfam" id="PF03101">
    <property type="entry name" value="FAR1"/>
    <property type="match status" value="1"/>
</dbReference>
<evidence type="ECO:0000259" key="2">
    <source>
        <dbReference type="Pfam" id="PF03101"/>
    </source>
</evidence>
<evidence type="ECO:0000313" key="4">
    <source>
        <dbReference type="EMBL" id="KAK1392556.1"/>
    </source>
</evidence>
<dbReference type="Proteomes" id="UP001237642">
    <property type="component" value="Unassembled WGS sequence"/>
</dbReference>
<feature type="domain" description="FAR1" evidence="2">
    <location>
        <begin position="91"/>
        <end position="187"/>
    </location>
</feature>
<dbReference type="InterPro" id="IPR004330">
    <property type="entry name" value="FAR1_DNA_bnd_dom"/>
</dbReference>
<reference evidence="4" key="1">
    <citation type="submission" date="2023-02" db="EMBL/GenBank/DDBJ databases">
        <title>Genome of toxic invasive species Heracleum sosnowskyi carries increased number of genes despite the absence of recent whole-genome duplications.</title>
        <authorList>
            <person name="Schelkunov M."/>
            <person name="Shtratnikova V."/>
            <person name="Makarenko M."/>
            <person name="Klepikova A."/>
            <person name="Omelchenko D."/>
            <person name="Novikova G."/>
            <person name="Obukhova E."/>
            <person name="Bogdanov V."/>
            <person name="Penin A."/>
            <person name="Logacheva M."/>
        </authorList>
    </citation>
    <scope>NUCLEOTIDE SEQUENCE</scope>
    <source>
        <strain evidence="4">Hsosn_3</strain>
        <tissue evidence="4">Leaf</tissue>
    </source>
</reference>
<comment type="caution">
    <text evidence="4">The sequence shown here is derived from an EMBL/GenBank/DDBJ whole genome shotgun (WGS) entry which is preliminary data.</text>
</comment>
<evidence type="ECO:0000259" key="3">
    <source>
        <dbReference type="Pfam" id="PF10551"/>
    </source>
</evidence>
<feature type="region of interest" description="Disordered" evidence="1">
    <location>
        <begin position="1"/>
        <end position="49"/>
    </location>
</feature>
<reference evidence="4" key="2">
    <citation type="submission" date="2023-05" db="EMBL/GenBank/DDBJ databases">
        <authorList>
            <person name="Schelkunov M.I."/>
        </authorList>
    </citation>
    <scope>NUCLEOTIDE SEQUENCE</scope>
    <source>
        <strain evidence="4">Hsosn_3</strain>
        <tissue evidence="4">Leaf</tissue>
    </source>
</reference>
<feature type="compositionally biased region" description="Acidic residues" evidence="1">
    <location>
        <begin position="33"/>
        <end position="47"/>
    </location>
</feature>
<dbReference type="EMBL" id="JAUIZM010000003">
    <property type="protein sequence ID" value="KAK1392556.1"/>
    <property type="molecule type" value="Genomic_DNA"/>
</dbReference>
<organism evidence="4 5">
    <name type="scientific">Heracleum sosnowskyi</name>
    <dbReference type="NCBI Taxonomy" id="360622"/>
    <lineage>
        <taxon>Eukaryota</taxon>
        <taxon>Viridiplantae</taxon>
        <taxon>Streptophyta</taxon>
        <taxon>Embryophyta</taxon>
        <taxon>Tracheophyta</taxon>
        <taxon>Spermatophyta</taxon>
        <taxon>Magnoliopsida</taxon>
        <taxon>eudicotyledons</taxon>
        <taxon>Gunneridae</taxon>
        <taxon>Pentapetalae</taxon>
        <taxon>asterids</taxon>
        <taxon>campanulids</taxon>
        <taxon>Apiales</taxon>
        <taxon>Apiaceae</taxon>
        <taxon>Apioideae</taxon>
        <taxon>apioid superclade</taxon>
        <taxon>Tordylieae</taxon>
        <taxon>Tordyliinae</taxon>
        <taxon>Heracleum</taxon>
    </lineage>
</organism>
<keyword evidence="5" id="KW-1185">Reference proteome</keyword>
<dbReference type="PANTHER" id="PTHR47718">
    <property type="entry name" value="OS01G0519700 PROTEIN"/>
    <property type="match status" value="1"/>
</dbReference>
<accession>A0AAD8IVT2</accession>
<dbReference type="AlphaFoldDB" id="A0AAD8IVT2"/>
<gene>
    <name evidence="4" type="ORF">POM88_011612</name>
</gene>
<evidence type="ECO:0000313" key="5">
    <source>
        <dbReference type="Proteomes" id="UP001237642"/>
    </source>
</evidence>
<proteinExistence type="predicted"/>
<dbReference type="PANTHER" id="PTHR47718:SF18">
    <property type="entry name" value="PROTEIN FAR1-RELATED SEQUENCE 5-LIKE"/>
    <property type="match status" value="1"/>
</dbReference>
<protein>
    <recommendedName>
        <fullName evidence="6">Protein FAR1-RELATED SEQUENCE</fullName>
    </recommendedName>
</protein>
<feature type="domain" description="MULE transposase" evidence="3">
    <location>
        <begin position="310"/>
        <end position="402"/>
    </location>
</feature>